<dbReference type="EMBL" id="CAMXCT030006624">
    <property type="protein sequence ID" value="CAL4804553.1"/>
    <property type="molecule type" value="Genomic_DNA"/>
</dbReference>
<feature type="compositionally biased region" description="Low complexity" evidence="3">
    <location>
        <begin position="57"/>
        <end position="83"/>
    </location>
</feature>
<reference evidence="7 8" key="2">
    <citation type="submission" date="2024-05" db="EMBL/GenBank/DDBJ databases">
        <authorList>
            <person name="Chen Y."/>
            <person name="Shah S."/>
            <person name="Dougan E. K."/>
            <person name="Thang M."/>
            <person name="Chan C."/>
        </authorList>
    </citation>
    <scope>NUCLEOTIDE SEQUENCE [LARGE SCALE GENOMIC DNA]</scope>
</reference>
<evidence type="ECO:0000256" key="1">
    <source>
        <dbReference type="ARBA" id="ARBA00006035"/>
    </source>
</evidence>
<dbReference type="EMBL" id="CAMXCT010006624">
    <property type="protein sequence ID" value="CAI4017241.1"/>
    <property type="molecule type" value="Genomic_DNA"/>
</dbReference>
<dbReference type="InterPro" id="IPR007185">
    <property type="entry name" value="DNA_pol_a/d/e_bsu"/>
</dbReference>
<feature type="domain" description="DNA polymerase alpha/delta/epsilon subunit B" evidence="4">
    <location>
        <begin position="284"/>
        <end position="463"/>
    </location>
</feature>
<dbReference type="EMBL" id="CAMXCT020006624">
    <property type="protein sequence ID" value="CAL1170616.1"/>
    <property type="molecule type" value="Genomic_DNA"/>
</dbReference>
<dbReference type="Gene3D" id="3.60.21.50">
    <property type="match status" value="1"/>
</dbReference>
<evidence type="ECO:0000259" key="5">
    <source>
        <dbReference type="Pfam" id="PF18018"/>
    </source>
</evidence>
<dbReference type="Pfam" id="PF18018">
    <property type="entry name" value="DNA_pol_D_N"/>
    <property type="match status" value="1"/>
</dbReference>
<keyword evidence="2" id="KW-0235">DNA replication</keyword>
<dbReference type="Pfam" id="PF04042">
    <property type="entry name" value="DNA_pol_E_B"/>
    <property type="match status" value="1"/>
</dbReference>
<comment type="caution">
    <text evidence="6">The sequence shown here is derived from an EMBL/GenBank/DDBJ whole genome shotgun (WGS) entry which is preliminary data.</text>
</comment>
<dbReference type="GO" id="GO:0043625">
    <property type="term" value="C:delta DNA polymerase complex"/>
    <property type="evidence" value="ECO:0007669"/>
    <property type="project" value="TreeGrafter"/>
</dbReference>
<dbReference type="Proteomes" id="UP001152797">
    <property type="component" value="Unassembled WGS sequence"/>
</dbReference>
<evidence type="ECO:0000259" key="4">
    <source>
        <dbReference type="Pfam" id="PF04042"/>
    </source>
</evidence>
<proteinExistence type="inferred from homology"/>
<reference evidence="6" key="1">
    <citation type="submission" date="2022-10" db="EMBL/GenBank/DDBJ databases">
        <authorList>
            <person name="Chen Y."/>
            <person name="Dougan E. K."/>
            <person name="Chan C."/>
            <person name="Rhodes N."/>
            <person name="Thang M."/>
        </authorList>
    </citation>
    <scope>NUCLEOTIDE SEQUENCE</scope>
</reference>
<feature type="compositionally biased region" description="Low complexity" evidence="3">
    <location>
        <begin position="31"/>
        <end position="46"/>
    </location>
</feature>
<evidence type="ECO:0000313" key="6">
    <source>
        <dbReference type="EMBL" id="CAI4017241.1"/>
    </source>
</evidence>
<feature type="domain" description="DNA polymerase delta subunit OB-fold" evidence="5">
    <location>
        <begin position="128"/>
        <end position="261"/>
    </location>
</feature>
<keyword evidence="8" id="KW-1185">Reference proteome</keyword>
<sequence length="512" mass="55076">MAPPAKKAKTSPPVAVGNISSFFGPKKGAEAKQAASPKAASSPSHSAPKKAPEEPRASTPVGSPSPTASGAPGPAEATTTPTKVEVKEVAARITPEKPSPVGRRGPATPMSTGKFHGFQGVKQSSWQQYNGLYKLRLKQLEGAAREEASRRWSMPKSSFLTDLTGFMSFSNREVVVVGVLFKDLKGRPNVIEEYKGSKALLNQWKEDSSCLYTEKDTLWLEDAVMRVELEVSKEHLARLATGFVVALKGTATQAGTFTMSDFCFPRMPLPAPLAAPKKDGPYLALMSGLDFGSDSTAASARGKAFEFLKAHSVQQLVICAGLLPANGDGDRIKAALREINVELPPLCESIVVQVMPGFGEPSNACLPQLQFHSSLFQFQSSNFKRVGNPCGFKLGPMDILGHSGQPVKDLLRCAQLEPMEALEMCLKARHLAPTAPDTLPTQPFEESDPFVMDAVPHLLFSGGHSKAETKWCDAGEQRGTQCICVPAFAKHHAVVLVNLQNPREVRIEDFGS</sequence>
<dbReference type="PANTHER" id="PTHR10416">
    <property type="entry name" value="DNA POLYMERASE DELTA SUBUNIT 2"/>
    <property type="match status" value="1"/>
</dbReference>
<dbReference type="GO" id="GO:0003677">
    <property type="term" value="F:DNA binding"/>
    <property type="evidence" value="ECO:0007669"/>
    <property type="project" value="InterPro"/>
</dbReference>
<name>A0A9P1DW08_9DINO</name>
<dbReference type="InterPro" id="IPR040663">
    <property type="entry name" value="DNA_pol_D_N"/>
</dbReference>
<comment type="similarity">
    <text evidence="1">Belongs to the DNA polymerase delta/II small subunit family.</text>
</comment>
<accession>A0A9P1DW08</accession>
<evidence type="ECO:0000256" key="2">
    <source>
        <dbReference type="ARBA" id="ARBA00022705"/>
    </source>
</evidence>
<gene>
    <name evidence="6" type="ORF">C1SCF055_LOCUS41900</name>
</gene>
<evidence type="ECO:0000313" key="7">
    <source>
        <dbReference type="EMBL" id="CAL4804553.1"/>
    </source>
</evidence>
<dbReference type="InterPro" id="IPR024826">
    <property type="entry name" value="DNA_pol_delta/II_ssu"/>
</dbReference>
<protein>
    <submittedName>
        <fullName evidence="7">DNA polymerase delta small subunit</fullName>
    </submittedName>
</protein>
<dbReference type="AlphaFoldDB" id="A0A9P1DW08"/>
<dbReference type="PANTHER" id="PTHR10416:SF0">
    <property type="entry name" value="DNA POLYMERASE DELTA SUBUNIT 2"/>
    <property type="match status" value="1"/>
</dbReference>
<organism evidence="6">
    <name type="scientific">Cladocopium goreaui</name>
    <dbReference type="NCBI Taxonomy" id="2562237"/>
    <lineage>
        <taxon>Eukaryota</taxon>
        <taxon>Sar</taxon>
        <taxon>Alveolata</taxon>
        <taxon>Dinophyceae</taxon>
        <taxon>Suessiales</taxon>
        <taxon>Symbiodiniaceae</taxon>
        <taxon>Cladocopium</taxon>
    </lineage>
</organism>
<dbReference type="GO" id="GO:0006271">
    <property type="term" value="P:DNA strand elongation involved in DNA replication"/>
    <property type="evidence" value="ECO:0007669"/>
    <property type="project" value="TreeGrafter"/>
</dbReference>
<evidence type="ECO:0000313" key="8">
    <source>
        <dbReference type="Proteomes" id="UP001152797"/>
    </source>
</evidence>
<dbReference type="Gene3D" id="2.40.50.430">
    <property type="match status" value="1"/>
</dbReference>
<dbReference type="OrthoDB" id="433628at2759"/>
<feature type="region of interest" description="Disordered" evidence="3">
    <location>
        <begin position="1"/>
        <end position="83"/>
    </location>
</feature>
<evidence type="ECO:0000256" key="3">
    <source>
        <dbReference type="SAM" id="MobiDB-lite"/>
    </source>
</evidence>